<dbReference type="CDD" id="cd00586">
    <property type="entry name" value="4HBT"/>
    <property type="match status" value="1"/>
</dbReference>
<dbReference type="Proteomes" id="UP000310016">
    <property type="component" value="Unassembled WGS sequence"/>
</dbReference>
<evidence type="ECO:0000313" key="2">
    <source>
        <dbReference type="Proteomes" id="UP000310016"/>
    </source>
</evidence>
<proteinExistence type="predicted"/>
<protein>
    <submittedName>
        <fullName evidence="1">Acyl-CoA thioesterase</fullName>
    </submittedName>
</protein>
<dbReference type="AlphaFoldDB" id="A0A4U0PGT1"/>
<dbReference type="InterPro" id="IPR029069">
    <property type="entry name" value="HotDog_dom_sf"/>
</dbReference>
<dbReference type="InterPro" id="IPR051490">
    <property type="entry name" value="THEM6_lcsJ_thioesterase"/>
</dbReference>
<dbReference type="OrthoDB" id="3727779at2"/>
<gene>
    <name evidence="1" type="ORF">FAZ21_16535</name>
</gene>
<keyword evidence="2" id="KW-1185">Reference proteome</keyword>
<dbReference type="EMBL" id="SUMF01000028">
    <property type="protein sequence ID" value="TJZ67156.1"/>
    <property type="molecule type" value="Genomic_DNA"/>
</dbReference>
<dbReference type="SUPFAM" id="SSF54637">
    <property type="entry name" value="Thioesterase/thiol ester dehydrase-isomerase"/>
    <property type="match status" value="1"/>
</dbReference>
<dbReference type="Gene3D" id="3.10.129.10">
    <property type="entry name" value="Hotdog Thioesterase"/>
    <property type="match status" value="1"/>
</dbReference>
<dbReference type="PANTHER" id="PTHR12475:SF4">
    <property type="entry name" value="PROTEIN THEM6"/>
    <property type="match status" value="1"/>
</dbReference>
<evidence type="ECO:0000313" key="1">
    <source>
        <dbReference type="EMBL" id="TJZ67156.1"/>
    </source>
</evidence>
<dbReference type="PANTHER" id="PTHR12475">
    <property type="match status" value="1"/>
</dbReference>
<dbReference type="Pfam" id="PF13279">
    <property type="entry name" value="4HBT_2"/>
    <property type="match status" value="1"/>
</dbReference>
<comment type="caution">
    <text evidence="1">The sequence shown here is derived from an EMBL/GenBank/DDBJ whole genome shotgun (WGS) entry which is preliminary data.</text>
</comment>
<name>A0A4U0PGT1_9NEIS</name>
<sequence>MNLYLRLLWLWLTARRRPPCALLGPCITSLRVWPNDLDLYRHVNNGRYFTLLDLGRTDLMLRSGLASRIKAAGWFPVATMATMQFRHALTVFQRFEIHTRVLGWDDKSIFLEQRVVRQGESVAVAAIRVRFLRQTGGSVATSELMALAGHDAPSPPLSDWLSHWATPPQD</sequence>
<accession>A0A4U0PGT1</accession>
<reference evidence="1 2" key="1">
    <citation type="submission" date="2019-04" db="EMBL/GenBank/DDBJ databases">
        <title>Chitiniphilus eburnea sp. nov., a novel chitinolytic bacterium isolated from aquaculture sludge.</title>
        <authorList>
            <person name="Sheng M."/>
        </authorList>
    </citation>
    <scope>NUCLEOTIDE SEQUENCE [LARGE SCALE GENOMIC DNA]</scope>
    <source>
        <strain evidence="1 2">HX-2-15</strain>
    </source>
</reference>
<dbReference type="RefSeq" id="WP_136774572.1">
    <property type="nucleotide sequence ID" value="NZ_CP156074.1"/>
</dbReference>
<organism evidence="1 2">
    <name type="scientific">Chitiniphilus eburneus</name>
    <dbReference type="NCBI Taxonomy" id="2571148"/>
    <lineage>
        <taxon>Bacteria</taxon>
        <taxon>Pseudomonadati</taxon>
        <taxon>Pseudomonadota</taxon>
        <taxon>Betaproteobacteria</taxon>
        <taxon>Neisseriales</taxon>
        <taxon>Chitinibacteraceae</taxon>
        <taxon>Chitiniphilus</taxon>
    </lineage>
</organism>